<feature type="transmembrane region" description="Helical" evidence="8">
    <location>
        <begin position="90"/>
        <end position="110"/>
    </location>
</feature>
<dbReference type="AlphaFoldDB" id="A0A8T2SDI6"/>
<evidence type="ECO:0000256" key="5">
    <source>
        <dbReference type="ARBA" id="ARBA00022989"/>
    </source>
</evidence>
<evidence type="ECO:0000313" key="11">
    <source>
        <dbReference type="Proteomes" id="UP000825935"/>
    </source>
</evidence>
<dbReference type="OMA" id="AVFLIWH"/>
<evidence type="ECO:0000256" key="3">
    <source>
        <dbReference type="ARBA" id="ARBA00022679"/>
    </source>
</evidence>
<keyword evidence="7 8" id="KW-0012">Acyltransferase</keyword>
<feature type="domain" description="Palmitoyltransferase DHHC" evidence="9">
    <location>
        <begin position="161"/>
        <end position="291"/>
    </location>
</feature>
<evidence type="ECO:0000256" key="6">
    <source>
        <dbReference type="ARBA" id="ARBA00023136"/>
    </source>
</evidence>
<keyword evidence="4 8" id="KW-0812">Transmembrane</keyword>
<organism evidence="10 11">
    <name type="scientific">Ceratopteris richardii</name>
    <name type="common">Triangle waterfern</name>
    <dbReference type="NCBI Taxonomy" id="49495"/>
    <lineage>
        <taxon>Eukaryota</taxon>
        <taxon>Viridiplantae</taxon>
        <taxon>Streptophyta</taxon>
        <taxon>Embryophyta</taxon>
        <taxon>Tracheophyta</taxon>
        <taxon>Polypodiopsida</taxon>
        <taxon>Polypodiidae</taxon>
        <taxon>Polypodiales</taxon>
        <taxon>Pteridineae</taxon>
        <taxon>Pteridaceae</taxon>
        <taxon>Parkerioideae</taxon>
        <taxon>Ceratopteris</taxon>
    </lineage>
</organism>
<dbReference type="EMBL" id="CM035426">
    <property type="protein sequence ID" value="KAH7316211.1"/>
    <property type="molecule type" value="Genomic_DNA"/>
</dbReference>
<dbReference type="OrthoDB" id="331948at2759"/>
<keyword evidence="5 8" id="KW-1133">Transmembrane helix</keyword>
<evidence type="ECO:0000259" key="9">
    <source>
        <dbReference type="Pfam" id="PF01529"/>
    </source>
</evidence>
<dbReference type="InterPro" id="IPR001594">
    <property type="entry name" value="Palmitoyltrfase_DHHC"/>
</dbReference>
<reference evidence="10" key="1">
    <citation type="submission" date="2021-08" db="EMBL/GenBank/DDBJ databases">
        <title>WGS assembly of Ceratopteris richardii.</title>
        <authorList>
            <person name="Marchant D.B."/>
            <person name="Chen G."/>
            <person name="Jenkins J."/>
            <person name="Shu S."/>
            <person name="Leebens-Mack J."/>
            <person name="Grimwood J."/>
            <person name="Schmutz J."/>
            <person name="Soltis P."/>
            <person name="Soltis D."/>
            <person name="Chen Z.-H."/>
        </authorList>
    </citation>
    <scope>NUCLEOTIDE SEQUENCE</scope>
    <source>
        <strain evidence="10">Whitten #5841</strain>
        <tissue evidence="10">Leaf</tissue>
    </source>
</reference>
<dbReference type="GO" id="GO:0006612">
    <property type="term" value="P:protein targeting to membrane"/>
    <property type="evidence" value="ECO:0007669"/>
    <property type="project" value="TreeGrafter"/>
</dbReference>
<evidence type="ECO:0000256" key="1">
    <source>
        <dbReference type="ARBA" id="ARBA00004141"/>
    </source>
</evidence>
<evidence type="ECO:0000256" key="4">
    <source>
        <dbReference type="ARBA" id="ARBA00022692"/>
    </source>
</evidence>
<comment type="similarity">
    <text evidence="2 8">Belongs to the DHHC palmitoyltransferase family.</text>
</comment>
<dbReference type="GO" id="GO:0019706">
    <property type="term" value="F:protein-cysteine S-palmitoyltransferase activity"/>
    <property type="evidence" value="ECO:0007669"/>
    <property type="project" value="UniProtKB-EC"/>
</dbReference>
<dbReference type="PANTHER" id="PTHR22883">
    <property type="entry name" value="ZINC FINGER DHHC DOMAIN CONTAINING PROTEIN"/>
    <property type="match status" value="1"/>
</dbReference>
<dbReference type="PROSITE" id="PS50216">
    <property type="entry name" value="DHHC"/>
    <property type="match status" value="1"/>
</dbReference>
<protein>
    <recommendedName>
        <fullName evidence="8">S-acyltransferase</fullName>
        <ecNumber evidence="8">2.3.1.225</ecNumber>
    </recommendedName>
    <alternativeName>
        <fullName evidence="8">Palmitoyltransferase</fullName>
    </alternativeName>
</protein>
<comment type="subcellular location">
    <subcellularLocation>
        <location evidence="1">Membrane</location>
        <topology evidence="1">Multi-pass membrane protein</topology>
    </subcellularLocation>
</comment>
<evidence type="ECO:0000256" key="8">
    <source>
        <dbReference type="RuleBase" id="RU079119"/>
    </source>
</evidence>
<dbReference type="GO" id="GO:0005794">
    <property type="term" value="C:Golgi apparatus"/>
    <property type="evidence" value="ECO:0007669"/>
    <property type="project" value="TreeGrafter"/>
</dbReference>
<feature type="transmembrane region" description="Helical" evidence="8">
    <location>
        <begin position="252"/>
        <end position="274"/>
    </location>
</feature>
<comment type="domain">
    <text evidence="8">The DHHC domain is required for palmitoyltransferase activity.</text>
</comment>
<evidence type="ECO:0000313" key="10">
    <source>
        <dbReference type="EMBL" id="KAH7316211.1"/>
    </source>
</evidence>
<feature type="transmembrane region" description="Helical" evidence="8">
    <location>
        <begin position="34"/>
        <end position="54"/>
    </location>
</feature>
<name>A0A8T2SDI6_CERRI</name>
<evidence type="ECO:0000256" key="2">
    <source>
        <dbReference type="ARBA" id="ARBA00008574"/>
    </source>
</evidence>
<dbReference type="Proteomes" id="UP000825935">
    <property type="component" value="Chromosome 21"/>
</dbReference>
<dbReference type="GO" id="GO:0016020">
    <property type="term" value="C:membrane"/>
    <property type="evidence" value="ECO:0007669"/>
    <property type="project" value="UniProtKB-SubCell"/>
</dbReference>
<keyword evidence="11" id="KW-1185">Reference proteome</keyword>
<proteinExistence type="inferred from homology"/>
<comment type="catalytic activity">
    <reaction evidence="8">
        <text>L-cysteinyl-[protein] + hexadecanoyl-CoA = S-hexadecanoyl-L-cysteinyl-[protein] + CoA</text>
        <dbReference type="Rhea" id="RHEA:36683"/>
        <dbReference type="Rhea" id="RHEA-COMP:10131"/>
        <dbReference type="Rhea" id="RHEA-COMP:11032"/>
        <dbReference type="ChEBI" id="CHEBI:29950"/>
        <dbReference type="ChEBI" id="CHEBI:57287"/>
        <dbReference type="ChEBI" id="CHEBI:57379"/>
        <dbReference type="ChEBI" id="CHEBI:74151"/>
        <dbReference type="EC" id="2.3.1.225"/>
    </reaction>
</comment>
<evidence type="ECO:0000256" key="7">
    <source>
        <dbReference type="ARBA" id="ARBA00023315"/>
    </source>
</evidence>
<keyword evidence="3 8" id="KW-0808">Transferase</keyword>
<dbReference type="EC" id="2.3.1.225" evidence="8"/>
<sequence>MVESAKKAVAALIISLMQPPATYFTIAIAGHLCASSPASFLAVVASLLPLLWFCSKQRHRLCGSSPAYASVAGHFGSALLTFIIKLLPFVGAGLGLAFCMASLTFGFVFIRMIVSDPGRIDGSLLDECRGQIICHSTVDCPSTAVAGECQHSKLIIYDRYWRGKYCQYCHSFIERYDHHCAAVQNCIGSKNAGIFLLLLIISCMAELLYLVCCYLYMGKRITEIMKSSLNDDDAIFSENLIHRGWKVLCKEAWVLSIAVFVGLQILWQVPFLLFQLYLVGINLTTDEWVNWEKIPRFHRQETNPSEFCLKKFNNPYDKGFLANYKAMLHKWM</sequence>
<feature type="transmembrane region" description="Helical" evidence="8">
    <location>
        <begin position="66"/>
        <end position="84"/>
    </location>
</feature>
<dbReference type="InterPro" id="IPR039859">
    <property type="entry name" value="PFA4/ZDH16/20/ERF2-like"/>
</dbReference>
<gene>
    <name evidence="10" type="ORF">KP509_21G083000</name>
</gene>
<feature type="transmembrane region" description="Helical" evidence="8">
    <location>
        <begin position="194"/>
        <end position="217"/>
    </location>
</feature>
<comment type="caution">
    <text evidence="10">The sequence shown here is derived from an EMBL/GenBank/DDBJ whole genome shotgun (WGS) entry which is preliminary data.</text>
</comment>
<accession>A0A8T2SDI6</accession>
<dbReference type="GO" id="GO:0005783">
    <property type="term" value="C:endoplasmic reticulum"/>
    <property type="evidence" value="ECO:0007669"/>
    <property type="project" value="TreeGrafter"/>
</dbReference>
<keyword evidence="6 8" id="KW-0472">Membrane</keyword>
<dbReference type="PANTHER" id="PTHR22883:SF127">
    <property type="entry name" value="ZDHHC-TYPE PALMITOYLTRANSFERASE 3-RELATED"/>
    <property type="match status" value="1"/>
</dbReference>
<dbReference type="Pfam" id="PF01529">
    <property type="entry name" value="DHHC"/>
    <property type="match status" value="1"/>
</dbReference>